<proteinExistence type="predicted"/>
<dbReference type="EMBL" id="CP003012">
    <property type="protein sequence ID" value="AEO69404.1"/>
    <property type="molecule type" value="Genomic_DNA"/>
</dbReference>
<dbReference type="OrthoDB" id="2444812at2759"/>
<evidence type="ECO:0000256" key="1">
    <source>
        <dbReference type="SAM" id="MobiDB-lite"/>
    </source>
</evidence>
<gene>
    <name evidence="2" type="ORF">THITE_2119775</name>
</gene>
<feature type="compositionally biased region" description="Pro residues" evidence="1">
    <location>
        <begin position="94"/>
        <end position="115"/>
    </location>
</feature>
<feature type="compositionally biased region" description="Basic and acidic residues" evidence="1">
    <location>
        <begin position="308"/>
        <end position="319"/>
    </location>
</feature>
<accession>G2RC83</accession>
<feature type="region of interest" description="Disordered" evidence="1">
    <location>
        <begin position="1"/>
        <end position="128"/>
    </location>
</feature>
<feature type="compositionally biased region" description="Basic and acidic residues" evidence="1">
    <location>
        <begin position="279"/>
        <end position="290"/>
    </location>
</feature>
<evidence type="ECO:0000313" key="3">
    <source>
        <dbReference type="Proteomes" id="UP000008181"/>
    </source>
</evidence>
<organism evidence="2 3">
    <name type="scientific">Thermothielavioides terrestris (strain ATCC 38088 / NRRL 8126)</name>
    <name type="common">Thielavia terrestris</name>
    <dbReference type="NCBI Taxonomy" id="578455"/>
    <lineage>
        <taxon>Eukaryota</taxon>
        <taxon>Fungi</taxon>
        <taxon>Dikarya</taxon>
        <taxon>Ascomycota</taxon>
        <taxon>Pezizomycotina</taxon>
        <taxon>Sordariomycetes</taxon>
        <taxon>Sordariomycetidae</taxon>
        <taxon>Sordariales</taxon>
        <taxon>Chaetomiaceae</taxon>
        <taxon>Thermothielavioides</taxon>
        <taxon>Thermothielavioides terrestris</taxon>
    </lineage>
</organism>
<dbReference type="AlphaFoldDB" id="G2RC83"/>
<evidence type="ECO:0000313" key="2">
    <source>
        <dbReference type="EMBL" id="AEO69404.1"/>
    </source>
</evidence>
<feature type="compositionally biased region" description="Low complexity" evidence="1">
    <location>
        <begin position="158"/>
        <end position="173"/>
    </location>
</feature>
<dbReference type="RefSeq" id="XP_003655740.1">
    <property type="nucleotide sequence ID" value="XM_003655692.1"/>
</dbReference>
<dbReference type="eggNOG" id="ENOG502RXNF">
    <property type="taxonomic scope" value="Eukaryota"/>
</dbReference>
<dbReference type="KEGG" id="ttt:THITE_2119775"/>
<feature type="region of interest" description="Disordered" evidence="1">
    <location>
        <begin position="279"/>
        <end position="319"/>
    </location>
</feature>
<dbReference type="GeneID" id="11524472"/>
<reference evidence="2 3" key="1">
    <citation type="journal article" date="2011" name="Nat. Biotechnol.">
        <title>Comparative genomic analysis of the thermophilic biomass-degrading fungi Myceliophthora thermophila and Thielavia terrestris.</title>
        <authorList>
            <person name="Berka R.M."/>
            <person name="Grigoriev I.V."/>
            <person name="Otillar R."/>
            <person name="Salamov A."/>
            <person name="Grimwood J."/>
            <person name="Reid I."/>
            <person name="Ishmael N."/>
            <person name="John T."/>
            <person name="Darmond C."/>
            <person name="Moisan M.-C."/>
            <person name="Henrissat B."/>
            <person name="Coutinho P.M."/>
            <person name="Lombard V."/>
            <person name="Natvig D.O."/>
            <person name="Lindquist E."/>
            <person name="Schmutz J."/>
            <person name="Lucas S."/>
            <person name="Harris P."/>
            <person name="Powlowski J."/>
            <person name="Bellemare A."/>
            <person name="Taylor D."/>
            <person name="Butler G."/>
            <person name="de Vries R.P."/>
            <person name="Allijn I.E."/>
            <person name="van den Brink J."/>
            <person name="Ushinsky S."/>
            <person name="Storms R."/>
            <person name="Powell A.J."/>
            <person name="Paulsen I.T."/>
            <person name="Elbourne L.D.H."/>
            <person name="Baker S.E."/>
            <person name="Magnuson J."/>
            <person name="LaBoissiere S."/>
            <person name="Clutterbuck A.J."/>
            <person name="Martinez D."/>
            <person name="Wogulis M."/>
            <person name="de Leon A.L."/>
            <person name="Rey M.W."/>
            <person name="Tsang A."/>
        </authorList>
    </citation>
    <scope>NUCLEOTIDE SEQUENCE [LARGE SCALE GENOMIC DNA]</scope>
    <source>
        <strain evidence="3">ATCC 38088 / NRRL 8126</strain>
    </source>
</reference>
<sequence>MSTPPPAEAPAPPAEARVEKPEDSVNGGQDEIPPPTEAQEAHDSPSPSNSASEGEYSGSNGSGPDDAETANKNTNETQPPLPNEPLPGQDSTAPPLPNEPLPADPAAPPLPAEPVPEPEDDGWEFHWNPNDQSYWFYNRFTGVWQQENPRVPSGHDPATTTTTTTTTTATSSTNGKTMLSNPASVAGGYNPAIHGDYDENAWYAQNLRAAPPTTTTSFADPSYYQQEGGEYYATAGMFNRRTGAWQAPDQGPERYSEEAKARRQLRAFYDVDAAANDMHDGRSLKAERAGKKPTRAALKAFKERRRAKKEEKRRAWLRD</sequence>
<feature type="compositionally biased region" description="Low complexity" evidence="1">
    <location>
        <begin position="48"/>
        <end position="63"/>
    </location>
</feature>
<feature type="compositionally biased region" description="Pro residues" evidence="1">
    <location>
        <begin position="1"/>
        <end position="13"/>
    </location>
</feature>
<protein>
    <recommendedName>
        <fullName evidence="4">WW domain-containing protein</fullName>
    </recommendedName>
</protein>
<feature type="region of interest" description="Disordered" evidence="1">
    <location>
        <begin position="146"/>
        <end position="179"/>
    </location>
</feature>
<name>G2RC83_THETT</name>
<keyword evidence="3" id="KW-1185">Reference proteome</keyword>
<evidence type="ECO:0008006" key="4">
    <source>
        <dbReference type="Google" id="ProtNLM"/>
    </source>
</evidence>
<dbReference type="Proteomes" id="UP000008181">
    <property type="component" value="Chromosome 4"/>
</dbReference>
<dbReference type="HOGENOM" id="CLU_061843_0_0_1"/>